<name>A0A1F2UNY7_9ACTN</name>
<comment type="caution">
    <text evidence="2">The sequence shown here is derived from an EMBL/GenBank/DDBJ whole genome shotgun (WGS) entry which is preliminary data.</text>
</comment>
<organism evidence="2 3">
    <name type="scientific">Candidatus Aquicultor primus</name>
    <dbReference type="NCBI Taxonomy" id="1797195"/>
    <lineage>
        <taxon>Bacteria</taxon>
        <taxon>Bacillati</taxon>
        <taxon>Actinomycetota</taxon>
        <taxon>Candidatus Aquicultoria</taxon>
        <taxon>Candidatus Aquicultorales</taxon>
        <taxon>Candidatus Aquicultoraceae</taxon>
        <taxon>Candidatus Aquicultor</taxon>
    </lineage>
</organism>
<dbReference type="AlphaFoldDB" id="A0A1F2UNY7"/>
<evidence type="ECO:0000313" key="3">
    <source>
        <dbReference type="Proteomes" id="UP000178086"/>
    </source>
</evidence>
<feature type="transmembrane region" description="Helical" evidence="1">
    <location>
        <begin position="7"/>
        <end position="28"/>
    </location>
</feature>
<reference evidence="2 3" key="1">
    <citation type="journal article" date="2016" name="Nat. Commun.">
        <title>Thousands of microbial genomes shed light on interconnected biogeochemical processes in an aquifer system.</title>
        <authorList>
            <person name="Anantharaman K."/>
            <person name="Brown C.T."/>
            <person name="Hug L.A."/>
            <person name="Sharon I."/>
            <person name="Castelle C.J."/>
            <person name="Probst A.J."/>
            <person name="Thomas B.C."/>
            <person name="Singh A."/>
            <person name="Wilkins M.J."/>
            <person name="Karaoz U."/>
            <person name="Brodie E.L."/>
            <person name="Williams K.H."/>
            <person name="Hubbard S.S."/>
            <person name="Banfield J.F."/>
        </authorList>
    </citation>
    <scope>NUCLEOTIDE SEQUENCE [LARGE SCALE GENOMIC DNA]</scope>
</reference>
<keyword evidence="1" id="KW-1133">Transmembrane helix</keyword>
<feature type="transmembrane region" description="Helical" evidence="1">
    <location>
        <begin position="66"/>
        <end position="89"/>
    </location>
</feature>
<keyword evidence="1" id="KW-0812">Transmembrane</keyword>
<sequence>MRTFPVLSWVIGVFVWVTGLSALGVVIRDIGGDSATSIAVSFVAQMVASALAWLRWRNRRIVPQPVWITLAVLAFVNAWTIGWLGAALITTSNLSAGSREILAGGMIGLPTVGSIVARMVAAAGPLLLTAVLAFSLRRPGPVLASRPGRVPSRP</sequence>
<evidence type="ECO:0000313" key="2">
    <source>
        <dbReference type="EMBL" id="OFW32776.1"/>
    </source>
</evidence>
<dbReference type="EMBL" id="MELI01000085">
    <property type="protein sequence ID" value="OFW32776.1"/>
    <property type="molecule type" value="Genomic_DNA"/>
</dbReference>
<protein>
    <submittedName>
        <fullName evidence="2">Uncharacterized protein</fullName>
    </submittedName>
</protein>
<gene>
    <name evidence="2" type="ORF">A2074_04605</name>
</gene>
<evidence type="ECO:0000256" key="1">
    <source>
        <dbReference type="SAM" id="Phobius"/>
    </source>
</evidence>
<accession>A0A1F2UNY7</accession>
<proteinExistence type="predicted"/>
<feature type="transmembrane region" description="Helical" evidence="1">
    <location>
        <begin position="34"/>
        <end position="54"/>
    </location>
</feature>
<feature type="transmembrane region" description="Helical" evidence="1">
    <location>
        <begin position="115"/>
        <end position="136"/>
    </location>
</feature>
<dbReference type="Proteomes" id="UP000178086">
    <property type="component" value="Unassembled WGS sequence"/>
</dbReference>
<keyword evidence="1" id="KW-0472">Membrane</keyword>